<sequence length="271" mass="31234">MKKYDAIAVELEQKIKSGALRASERLRSQSDLATEYGVSVGTVQKSLKILENNGLIMSVHGSGTYVTTGSPESEEVVNFRFIDENKRVLPVFLKVEEINVINEDGPWRQHLGEGETIEIRRIANIDLQFSALNTIYLVRRDFDMLLSLPLYRLDGHELTMLIDRQNMESDHFVYQLKGGVLSDRTCIINHLDVKSQGLHWEIFAYTAANQPNWYQRIELPLTGYSLEIFASGRKHIKQQMLDTARRQPMRQKREVTKKTSREDRALLQEPK</sequence>
<evidence type="ECO:0000313" key="7">
    <source>
        <dbReference type="Proteomes" id="UP001548832"/>
    </source>
</evidence>
<dbReference type="PANTHER" id="PTHR44846">
    <property type="entry name" value="MANNOSYL-D-GLYCERATE TRANSPORT/METABOLISM SYSTEM REPRESSOR MNGR-RELATED"/>
    <property type="match status" value="1"/>
</dbReference>
<gene>
    <name evidence="6" type="ORF">ABVQ20_20110</name>
</gene>
<keyword evidence="3" id="KW-0804">Transcription</keyword>
<feature type="region of interest" description="Disordered" evidence="4">
    <location>
        <begin position="241"/>
        <end position="271"/>
    </location>
</feature>
<dbReference type="Gene3D" id="1.10.10.10">
    <property type="entry name" value="Winged helix-like DNA-binding domain superfamily/Winged helix DNA-binding domain"/>
    <property type="match status" value="1"/>
</dbReference>
<evidence type="ECO:0000256" key="2">
    <source>
        <dbReference type="ARBA" id="ARBA00023125"/>
    </source>
</evidence>
<dbReference type="EMBL" id="JBEWSZ010000001">
    <property type="protein sequence ID" value="MET2829280.1"/>
    <property type="molecule type" value="Genomic_DNA"/>
</dbReference>
<dbReference type="PROSITE" id="PS50949">
    <property type="entry name" value="HTH_GNTR"/>
    <property type="match status" value="1"/>
</dbReference>
<feature type="compositionally biased region" description="Basic and acidic residues" evidence="4">
    <location>
        <begin position="251"/>
        <end position="271"/>
    </location>
</feature>
<organism evidence="6 7">
    <name type="scientific">Mesorhizobium shangrilense</name>
    <dbReference type="NCBI Taxonomy" id="460060"/>
    <lineage>
        <taxon>Bacteria</taxon>
        <taxon>Pseudomonadati</taxon>
        <taxon>Pseudomonadota</taxon>
        <taxon>Alphaproteobacteria</taxon>
        <taxon>Hyphomicrobiales</taxon>
        <taxon>Phyllobacteriaceae</taxon>
        <taxon>Mesorhizobium</taxon>
    </lineage>
</organism>
<dbReference type="SUPFAM" id="SSF46785">
    <property type="entry name" value="Winged helix' DNA-binding domain"/>
    <property type="match status" value="1"/>
</dbReference>
<evidence type="ECO:0000259" key="5">
    <source>
        <dbReference type="PROSITE" id="PS50949"/>
    </source>
</evidence>
<dbReference type="RefSeq" id="WP_354461232.1">
    <property type="nucleotide sequence ID" value="NZ_JBEWSZ010000001.1"/>
</dbReference>
<comment type="caution">
    <text evidence="6">The sequence shown here is derived from an EMBL/GenBank/DDBJ whole genome shotgun (WGS) entry which is preliminary data.</text>
</comment>
<dbReference type="InterPro" id="IPR000524">
    <property type="entry name" value="Tscrpt_reg_HTH_GntR"/>
</dbReference>
<evidence type="ECO:0000313" key="6">
    <source>
        <dbReference type="EMBL" id="MET2829280.1"/>
    </source>
</evidence>
<accession>A0ABV2DGU9</accession>
<dbReference type="Proteomes" id="UP001548832">
    <property type="component" value="Unassembled WGS sequence"/>
</dbReference>
<reference evidence="6 7" key="1">
    <citation type="submission" date="2024-06" db="EMBL/GenBank/DDBJ databases">
        <authorList>
            <person name="Kim D.-U."/>
        </authorList>
    </citation>
    <scope>NUCLEOTIDE SEQUENCE [LARGE SCALE GENOMIC DNA]</scope>
    <source>
        <strain evidence="6 7">KACC15460</strain>
    </source>
</reference>
<dbReference type="Pfam" id="PF00392">
    <property type="entry name" value="GntR"/>
    <property type="match status" value="1"/>
</dbReference>
<evidence type="ECO:0000256" key="4">
    <source>
        <dbReference type="SAM" id="MobiDB-lite"/>
    </source>
</evidence>
<keyword evidence="7" id="KW-1185">Reference proteome</keyword>
<dbReference type="InterPro" id="IPR036388">
    <property type="entry name" value="WH-like_DNA-bd_sf"/>
</dbReference>
<dbReference type="SUPFAM" id="SSF64288">
    <property type="entry name" value="Chorismate lyase-like"/>
    <property type="match status" value="1"/>
</dbReference>
<dbReference type="InterPro" id="IPR050679">
    <property type="entry name" value="Bact_HTH_transcr_reg"/>
</dbReference>
<proteinExistence type="predicted"/>
<feature type="domain" description="HTH gntR-type" evidence="5">
    <location>
        <begin position="1"/>
        <end position="69"/>
    </location>
</feature>
<evidence type="ECO:0000256" key="3">
    <source>
        <dbReference type="ARBA" id="ARBA00023163"/>
    </source>
</evidence>
<dbReference type="CDD" id="cd07377">
    <property type="entry name" value="WHTH_GntR"/>
    <property type="match status" value="1"/>
</dbReference>
<dbReference type="SMART" id="SM00345">
    <property type="entry name" value="HTH_GNTR"/>
    <property type="match status" value="1"/>
</dbReference>
<dbReference type="InterPro" id="IPR028978">
    <property type="entry name" value="Chorismate_lyase_/UTRA_dom_sf"/>
</dbReference>
<protein>
    <submittedName>
        <fullName evidence="6">GntR family transcriptional regulator</fullName>
    </submittedName>
</protein>
<dbReference type="PANTHER" id="PTHR44846:SF1">
    <property type="entry name" value="MANNOSYL-D-GLYCERATE TRANSPORT_METABOLISM SYSTEM REPRESSOR MNGR-RELATED"/>
    <property type="match status" value="1"/>
</dbReference>
<evidence type="ECO:0000256" key="1">
    <source>
        <dbReference type="ARBA" id="ARBA00023015"/>
    </source>
</evidence>
<dbReference type="InterPro" id="IPR036390">
    <property type="entry name" value="WH_DNA-bd_sf"/>
</dbReference>
<keyword evidence="2" id="KW-0238">DNA-binding</keyword>
<name>A0ABV2DGU9_9HYPH</name>
<keyword evidence="1" id="KW-0805">Transcription regulation</keyword>